<proteinExistence type="predicted"/>
<name>A0AAP4U2B8_9GAMM</name>
<dbReference type="PROSITE" id="PS51257">
    <property type="entry name" value="PROKAR_LIPOPROTEIN"/>
    <property type="match status" value="1"/>
</dbReference>
<reference evidence="1" key="1">
    <citation type="submission" date="2023-07" db="EMBL/GenBank/DDBJ databases">
        <title>Genome content predicts the carbon catabolic preferences of heterotrophic bacteria.</title>
        <authorList>
            <person name="Gralka M."/>
        </authorList>
    </citation>
    <scope>NUCLEOTIDE SEQUENCE</scope>
    <source>
        <strain evidence="1">C2R13</strain>
    </source>
</reference>
<dbReference type="Proteomes" id="UP001170481">
    <property type="component" value="Unassembled WGS sequence"/>
</dbReference>
<protein>
    <submittedName>
        <fullName evidence="1">Fatty acid cis/trans isomerase</fullName>
    </submittedName>
</protein>
<dbReference type="Pfam" id="PF06934">
    <property type="entry name" value="CTI"/>
    <property type="match status" value="2"/>
</dbReference>
<evidence type="ECO:0000313" key="1">
    <source>
        <dbReference type="EMBL" id="MDO6673812.1"/>
    </source>
</evidence>
<comment type="caution">
    <text evidence="1">The sequence shown here is derived from an EMBL/GenBank/DDBJ whole genome shotgun (WGS) entry which is preliminary data.</text>
</comment>
<accession>A0AAP4U2B8</accession>
<sequence>MPDLLRRLWRIPRWRWSIVLVLLLGGCSAVAIHQLDERFGPASPRERVVSRDSLAGRQWEDEVKPVIETRCVVCHGCYDAPCQLKMSSAAGIDRGMNPAPVYDGTRLLAANLTRMFEDADTTEQWRSMDFSPVLNERFDSPAANLEGSVLFRALSQKRKAPLPVTEDGLLPEDRFDLSLNRSQVCAPVEGYDKFAEDHPDWGMPYALPQVSDEEHRTLVNWLAKGGAMTGPAPLPQALMPHIEQAERFFNGDSLKQRLMNRYIYEHLFLSHVYFPGIKGADGRPIFFKLVRSSTPPGEPIKRISTRRPYDAPYASYTADERASLPHDDAGRPRVYYRLWQERATVLAKNHLPYALDDARFKRWQALFLTPDYPVDDLPDYDLKTASNPFLTFEAIPAESRYRFMLDESQNTIMGFIKGPVCRGQVAVDVINDHFWVGFTDPKMFSHPEVERTLAEEGKNLSLPAEQSSNALPISSWVKFESKQTAYLKAKQRLMSQAYLDGDLRLDERVLWDGSGWTDGPGQGRNPNASLTIYRHFDNAAVMKGLVGGVPKTGWIIDYPMLERIHYLLVAGFDVYGNLGHQLVTRLYMDFLRMEGENNLLVLLPAGERQAVHDSWYRDVNPGLGELLFKKPPQFDAPSGIVWTPQELSSPNQARLGLMRRMQERLAPELGHERSLSNVEDEHVRHELQALAAVQGVSASLMPEVTIVALEDGTDDSPRLYSVLRNSAHANITSLFDEEENRRPEEDTLDVLRGVAGDYPNAFWRLTPDTLTGLAERVAALETEEDYRALQADIGVRRTDPRFWEFSDSVLRTNYADRPVEAGLLDYNRLENR</sequence>
<keyword evidence="1" id="KW-0413">Isomerase</keyword>
<dbReference type="AlphaFoldDB" id="A0AAP4U2B8"/>
<dbReference type="GO" id="GO:0016853">
    <property type="term" value="F:isomerase activity"/>
    <property type="evidence" value="ECO:0007669"/>
    <property type="project" value="UniProtKB-KW"/>
</dbReference>
<dbReference type="InterPro" id="IPR010706">
    <property type="entry name" value="Fatty_acid_cis-trans_isomerase"/>
</dbReference>
<dbReference type="RefSeq" id="WP_303595558.1">
    <property type="nucleotide sequence ID" value="NZ_JAUORK010000034.1"/>
</dbReference>
<evidence type="ECO:0000313" key="2">
    <source>
        <dbReference type="Proteomes" id="UP001170481"/>
    </source>
</evidence>
<gene>
    <name evidence="1" type="ORF">Q4535_17035</name>
</gene>
<organism evidence="1 2">
    <name type="scientific">Cobetia amphilecti</name>
    <dbReference type="NCBI Taxonomy" id="1055104"/>
    <lineage>
        <taxon>Bacteria</taxon>
        <taxon>Pseudomonadati</taxon>
        <taxon>Pseudomonadota</taxon>
        <taxon>Gammaproteobacteria</taxon>
        <taxon>Oceanospirillales</taxon>
        <taxon>Halomonadaceae</taxon>
        <taxon>Cobetia</taxon>
    </lineage>
</organism>
<dbReference type="EMBL" id="JAUORK010000034">
    <property type="protein sequence ID" value="MDO6673812.1"/>
    <property type="molecule type" value="Genomic_DNA"/>
</dbReference>